<comment type="caution">
    <text evidence="2">The sequence shown here is derived from an EMBL/GenBank/DDBJ whole genome shotgun (WGS) entry which is preliminary data.</text>
</comment>
<dbReference type="OrthoDB" id="2749115at2759"/>
<proteinExistence type="predicted"/>
<feature type="chain" id="PRO_5040131501" evidence="1">
    <location>
        <begin position="21"/>
        <end position="256"/>
    </location>
</feature>
<feature type="signal peptide" evidence="1">
    <location>
        <begin position="1"/>
        <end position="20"/>
    </location>
</feature>
<keyword evidence="1" id="KW-0732">Signal</keyword>
<gene>
    <name evidence="2" type="ORF">CPB84DRAFT_1852348</name>
</gene>
<name>A0A9P5NBY4_GYMJU</name>
<sequence length="256" mass="27719">MFKLTLVFVSIALTLQSVACRPSVEAPTGPVGETEGSLASGGLGFKEDKAEFVGFHGRSSHTASFWENQGALTYDASFPIPGGYAVLGYTLGKVLDLCFSRFSALTFADESAQANNGMKPKVCATYAQSGKDWRNDINKVFFPENPGLIGDPSDSAAHTKLEDARTEYINIVRPDAEDPSTVRFALSDQKAKSGLMGLPFQMMQMFSAKCFTYDGKTLPAGVHGGFTTFSYNSQRIRSEWKITPENEDAAKEATTS</sequence>
<organism evidence="2 3">
    <name type="scientific">Gymnopilus junonius</name>
    <name type="common">Spectacular rustgill mushroom</name>
    <name type="synonym">Gymnopilus spectabilis subsp. junonius</name>
    <dbReference type="NCBI Taxonomy" id="109634"/>
    <lineage>
        <taxon>Eukaryota</taxon>
        <taxon>Fungi</taxon>
        <taxon>Dikarya</taxon>
        <taxon>Basidiomycota</taxon>
        <taxon>Agaricomycotina</taxon>
        <taxon>Agaricomycetes</taxon>
        <taxon>Agaricomycetidae</taxon>
        <taxon>Agaricales</taxon>
        <taxon>Agaricineae</taxon>
        <taxon>Hymenogastraceae</taxon>
        <taxon>Gymnopilus</taxon>
    </lineage>
</organism>
<dbReference type="EMBL" id="JADNYJ010000158">
    <property type="protein sequence ID" value="KAF8878464.1"/>
    <property type="molecule type" value="Genomic_DNA"/>
</dbReference>
<keyword evidence="3" id="KW-1185">Reference proteome</keyword>
<accession>A0A9P5NBY4</accession>
<reference evidence="2" key="1">
    <citation type="submission" date="2020-11" db="EMBL/GenBank/DDBJ databases">
        <authorList>
            <consortium name="DOE Joint Genome Institute"/>
            <person name="Ahrendt S."/>
            <person name="Riley R."/>
            <person name="Andreopoulos W."/>
            <person name="LaButti K."/>
            <person name="Pangilinan J."/>
            <person name="Ruiz-duenas F.J."/>
            <person name="Barrasa J.M."/>
            <person name="Sanchez-Garcia M."/>
            <person name="Camarero S."/>
            <person name="Miyauchi S."/>
            <person name="Serrano A."/>
            <person name="Linde D."/>
            <person name="Babiker R."/>
            <person name="Drula E."/>
            <person name="Ayuso-Fernandez I."/>
            <person name="Pacheco R."/>
            <person name="Padilla G."/>
            <person name="Ferreira P."/>
            <person name="Barriuso J."/>
            <person name="Kellner H."/>
            <person name="Castanera R."/>
            <person name="Alfaro M."/>
            <person name="Ramirez L."/>
            <person name="Pisabarro A.G."/>
            <person name="Kuo A."/>
            <person name="Tritt A."/>
            <person name="Lipzen A."/>
            <person name="He G."/>
            <person name="Yan M."/>
            <person name="Ng V."/>
            <person name="Cullen D."/>
            <person name="Martin F."/>
            <person name="Rosso M.-N."/>
            <person name="Henrissat B."/>
            <person name="Hibbett D."/>
            <person name="Martinez A.T."/>
            <person name="Grigoriev I.V."/>
        </authorList>
    </citation>
    <scope>NUCLEOTIDE SEQUENCE</scope>
    <source>
        <strain evidence="2">AH 44721</strain>
    </source>
</reference>
<evidence type="ECO:0000313" key="3">
    <source>
        <dbReference type="Proteomes" id="UP000724874"/>
    </source>
</evidence>
<dbReference type="Proteomes" id="UP000724874">
    <property type="component" value="Unassembled WGS sequence"/>
</dbReference>
<protein>
    <submittedName>
        <fullName evidence="2">Uncharacterized protein</fullName>
    </submittedName>
</protein>
<dbReference type="AlphaFoldDB" id="A0A9P5NBY4"/>
<evidence type="ECO:0000256" key="1">
    <source>
        <dbReference type="SAM" id="SignalP"/>
    </source>
</evidence>
<evidence type="ECO:0000313" key="2">
    <source>
        <dbReference type="EMBL" id="KAF8878464.1"/>
    </source>
</evidence>